<protein>
    <submittedName>
        <fullName evidence="2">Uncharacterized protein</fullName>
    </submittedName>
</protein>
<organism evidence="2 3">
    <name type="scientific">Mycolicibacterium anyangense</name>
    <dbReference type="NCBI Taxonomy" id="1431246"/>
    <lineage>
        <taxon>Bacteria</taxon>
        <taxon>Bacillati</taxon>
        <taxon>Actinomycetota</taxon>
        <taxon>Actinomycetes</taxon>
        <taxon>Mycobacteriales</taxon>
        <taxon>Mycobacteriaceae</taxon>
        <taxon>Mycolicibacterium</taxon>
    </lineage>
</organism>
<dbReference type="EMBL" id="AP022620">
    <property type="protein sequence ID" value="BBZ77704.1"/>
    <property type="molecule type" value="Genomic_DNA"/>
</dbReference>
<sequence>MQKVTTLSTAITVPQQVSPLNQGRPSPHLAPSSIRGAEGPTRSMDGGGGPNRSTEIDPEPPAAPWGEAEAVPPGTPRPGNLSSPNPTADLAGVFREELTDL</sequence>
<evidence type="ECO:0000313" key="3">
    <source>
        <dbReference type="Proteomes" id="UP000467249"/>
    </source>
</evidence>
<dbReference type="Proteomes" id="UP000467249">
    <property type="component" value="Chromosome"/>
</dbReference>
<dbReference type="KEGG" id="many:MANY_30410"/>
<accession>A0A6N4WCB3</accession>
<feature type="compositionally biased region" description="Polar residues" evidence="1">
    <location>
        <begin position="1"/>
        <end position="24"/>
    </location>
</feature>
<reference evidence="2 3" key="1">
    <citation type="journal article" date="2019" name="Emerg. Microbes Infect.">
        <title>Comprehensive subspecies identification of 175 nontuberculous mycobacteria species based on 7547 genomic profiles.</title>
        <authorList>
            <person name="Matsumoto Y."/>
            <person name="Kinjo T."/>
            <person name="Motooka D."/>
            <person name="Nabeya D."/>
            <person name="Jung N."/>
            <person name="Uechi K."/>
            <person name="Horii T."/>
            <person name="Iida T."/>
            <person name="Fujita J."/>
            <person name="Nakamura S."/>
        </authorList>
    </citation>
    <scope>NUCLEOTIDE SEQUENCE [LARGE SCALE GENOMIC DNA]</scope>
    <source>
        <strain evidence="2 3">JCM 30275</strain>
    </source>
</reference>
<proteinExistence type="predicted"/>
<dbReference type="AlphaFoldDB" id="A0A6N4WCB3"/>
<gene>
    <name evidence="2" type="ORF">MANY_30410</name>
</gene>
<feature type="region of interest" description="Disordered" evidence="1">
    <location>
        <begin position="1"/>
        <end position="101"/>
    </location>
</feature>
<name>A0A6N4WCB3_9MYCO</name>
<evidence type="ECO:0000256" key="1">
    <source>
        <dbReference type="SAM" id="MobiDB-lite"/>
    </source>
</evidence>
<keyword evidence="3" id="KW-1185">Reference proteome</keyword>
<evidence type="ECO:0000313" key="2">
    <source>
        <dbReference type="EMBL" id="BBZ77704.1"/>
    </source>
</evidence>